<dbReference type="AlphaFoldDB" id="A0AAD9UTR5"/>
<evidence type="ECO:0000313" key="2">
    <source>
        <dbReference type="EMBL" id="KAK2549320.1"/>
    </source>
</evidence>
<dbReference type="PANTHER" id="PTHR45823">
    <property type="entry name" value="T-SNARE COILED-COIL HOMOLOGY DOMAIN-CONTAINING PROTEIN"/>
    <property type="match status" value="1"/>
</dbReference>
<dbReference type="EMBL" id="JARQWQ010000127">
    <property type="protein sequence ID" value="KAK2549320.1"/>
    <property type="molecule type" value="Genomic_DNA"/>
</dbReference>
<keyword evidence="3" id="KW-1185">Reference proteome</keyword>
<accession>A0AAD9UTR5</accession>
<sequence>MGEHMAFHATREYNLITFDEATPARDFDSGFPPTAAGRLSPIHEELPSWRRTTPAEANHGKTDQANVAATSRLQKTLLRVEQGLASVEERIHARDSQLYVTVGEMAEKLRALELSQKKRDEELERVTAQIRALNTPNTVLRDSDKPFMPSPPRPAPRKNTKNTGDLRTLTPRATKTAWNQEIDDGEDELWNTLEQIDQLAQMSNPGAQQPFLPPTPTPAPSTKPHIRPSPYDGVSSWDDYRAQFELVAELNGWDGRTKAIYLAASVQGPARAILGDLDSSKRWDFSALIQALESHFGSKHQTEMYRAQLRCRTRKREETLPELAQAVQRLTRQAYPNAPMSLQDTLARDHFTDALPESEVRWRIHQARPRSLRDGD</sequence>
<reference evidence="2" key="1">
    <citation type="journal article" date="2023" name="G3 (Bethesda)">
        <title>Whole genome assembly and annotation of the endangered Caribbean coral Acropora cervicornis.</title>
        <authorList>
            <person name="Selwyn J.D."/>
            <person name="Vollmer S.V."/>
        </authorList>
    </citation>
    <scope>NUCLEOTIDE SEQUENCE</scope>
    <source>
        <strain evidence="2">K2</strain>
    </source>
</reference>
<organism evidence="2 3">
    <name type="scientific">Acropora cervicornis</name>
    <name type="common">Staghorn coral</name>
    <dbReference type="NCBI Taxonomy" id="6130"/>
    <lineage>
        <taxon>Eukaryota</taxon>
        <taxon>Metazoa</taxon>
        <taxon>Cnidaria</taxon>
        <taxon>Anthozoa</taxon>
        <taxon>Hexacorallia</taxon>
        <taxon>Scleractinia</taxon>
        <taxon>Astrocoeniina</taxon>
        <taxon>Acroporidae</taxon>
        <taxon>Acropora</taxon>
    </lineage>
</organism>
<evidence type="ECO:0000256" key="1">
    <source>
        <dbReference type="SAM" id="MobiDB-lite"/>
    </source>
</evidence>
<comment type="caution">
    <text evidence="2">The sequence shown here is derived from an EMBL/GenBank/DDBJ whole genome shotgun (WGS) entry which is preliminary data.</text>
</comment>
<protein>
    <recommendedName>
        <fullName evidence="4">Gag protein</fullName>
    </recommendedName>
</protein>
<reference evidence="2" key="2">
    <citation type="journal article" date="2023" name="Science">
        <title>Genomic signatures of disease resistance in endangered staghorn corals.</title>
        <authorList>
            <person name="Vollmer S.V."/>
            <person name="Selwyn J.D."/>
            <person name="Despard B.A."/>
            <person name="Roesel C.L."/>
        </authorList>
    </citation>
    <scope>NUCLEOTIDE SEQUENCE</scope>
    <source>
        <strain evidence="2">K2</strain>
    </source>
</reference>
<name>A0AAD9UTR5_ACRCE</name>
<dbReference type="PANTHER" id="PTHR45823:SF1">
    <property type="entry name" value="T-SNARE COILED-COIL HOMOLOGY DOMAIN-CONTAINING PROTEIN"/>
    <property type="match status" value="1"/>
</dbReference>
<dbReference type="Proteomes" id="UP001249851">
    <property type="component" value="Unassembled WGS sequence"/>
</dbReference>
<feature type="region of interest" description="Disordered" evidence="1">
    <location>
        <begin position="139"/>
        <end position="167"/>
    </location>
</feature>
<evidence type="ECO:0008006" key="4">
    <source>
        <dbReference type="Google" id="ProtNLM"/>
    </source>
</evidence>
<gene>
    <name evidence="2" type="ORF">P5673_030143</name>
</gene>
<evidence type="ECO:0000313" key="3">
    <source>
        <dbReference type="Proteomes" id="UP001249851"/>
    </source>
</evidence>
<proteinExistence type="predicted"/>